<evidence type="ECO:0000256" key="2">
    <source>
        <dbReference type="ARBA" id="ARBA00023186"/>
    </source>
</evidence>
<evidence type="ECO:0000256" key="1">
    <source>
        <dbReference type="ARBA" id="ARBA00007177"/>
    </source>
</evidence>
<gene>
    <name evidence="3" type="primary">ureD</name>
    <name evidence="4" type="ORF">LSG31_12965</name>
</gene>
<proteinExistence type="inferred from homology"/>
<dbReference type="Proteomes" id="UP000830167">
    <property type="component" value="Chromosome"/>
</dbReference>
<evidence type="ECO:0000313" key="5">
    <source>
        <dbReference type="Proteomes" id="UP000830167"/>
    </source>
</evidence>
<dbReference type="PANTHER" id="PTHR33643">
    <property type="entry name" value="UREASE ACCESSORY PROTEIN D"/>
    <property type="match status" value="1"/>
</dbReference>
<comment type="function">
    <text evidence="3">Required for maturation of urease via the functional incorporation of the urease nickel metallocenter.</text>
</comment>
<comment type="subcellular location">
    <subcellularLocation>
        <location evidence="3">Cytoplasm</location>
    </subcellularLocation>
</comment>
<keyword evidence="3" id="KW-0963">Cytoplasm</keyword>
<keyword evidence="5" id="KW-1185">Reference proteome</keyword>
<protein>
    <recommendedName>
        <fullName evidence="3">Urease accessory protein UreD</fullName>
    </recommendedName>
</protein>
<dbReference type="EMBL" id="CP089291">
    <property type="protein sequence ID" value="UOF88851.1"/>
    <property type="molecule type" value="Genomic_DNA"/>
</dbReference>
<dbReference type="HAMAP" id="MF_01384">
    <property type="entry name" value="UreD"/>
    <property type="match status" value="1"/>
</dbReference>
<keyword evidence="3" id="KW-0996">Nickel insertion</keyword>
<dbReference type="PANTHER" id="PTHR33643:SF1">
    <property type="entry name" value="UREASE ACCESSORY PROTEIN D"/>
    <property type="match status" value="1"/>
</dbReference>
<organism evidence="4 5">
    <name type="scientific">Fodinisporobacter ferrooxydans</name>
    <dbReference type="NCBI Taxonomy" id="2901836"/>
    <lineage>
        <taxon>Bacteria</taxon>
        <taxon>Bacillati</taxon>
        <taxon>Bacillota</taxon>
        <taxon>Bacilli</taxon>
        <taxon>Bacillales</taxon>
        <taxon>Alicyclobacillaceae</taxon>
        <taxon>Fodinisporobacter</taxon>
    </lineage>
</organism>
<accession>A0ABY4CHY3</accession>
<keyword evidence="2 3" id="KW-0143">Chaperone</keyword>
<dbReference type="RefSeq" id="WP_347435531.1">
    <property type="nucleotide sequence ID" value="NZ_CP089291.1"/>
</dbReference>
<comment type="similarity">
    <text evidence="1 3">Belongs to the UreD family.</text>
</comment>
<reference evidence="4" key="1">
    <citation type="submission" date="2021-12" db="EMBL/GenBank/DDBJ databases">
        <title>Alicyclobacillaceae gen. nov., sp. nov., isolated from chalcocite enrichment system.</title>
        <authorList>
            <person name="Jiang Z."/>
        </authorList>
    </citation>
    <scope>NUCLEOTIDE SEQUENCE</scope>
    <source>
        <strain evidence="4">MYW30-H2</strain>
    </source>
</reference>
<dbReference type="Pfam" id="PF01774">
    <property type="entry name" value="UreD"/>
    <property type="match status" value="1"/>
</dbReference>
<dbReference type="InterPro" id="IPR002669">
    <property type="entry name" value="UreD"/>
</dbReference>
<evidence type="ECO:0000256" key="3">
    <source>
        <dbReference type="HAMAP-Rule" id="MF_01384"/>
    </source>
</evidence>
<sequence>MMNHGVWRGRFQAVVGGKSRLVDSYHRAPLKIAKPFYGDSGEIILYMMDTSPGIFNGDTQEIDCTLEQGVHLLLTNQSSCKLQPSVKQAESRQTVRFRIGANAVLEYFPEPVVPFCGSDFQSRTQIEMEQGGQLFFSEILTPGRAGKGEVFEYKSYRSETSIYYNQQPIVFDCIHFQPKLDPACTKGLHGYTHMGTLYAVSPKIADLDIQRVRDLLASGNDLSLYAGVSALPVGGLTIRVLGYTACTVQQLLTECWGMLREQAAGLGKFRFRK</sequence>
<name>A0ABY4CHY3_9BACL</name>
<evidence type="ECO:0000313" key="4">
    <source>
        <dbReference type="EMBL" id="UOF88851.1"/>
    </source>
</evidence>
<comment type="subunit">
    <text evidence="3">UreD, UreF and UreG form a complex that acts as a GTP-hydrolysis-dependent molecular chaperone, activating the urease apoprotein by helping to assemble the nickel containing metallocenter of UreC. The UreE protein probably delivers the nickel.</text>
</comment>